<comment type="similarity">
    <text evidence="9">Belongs to the tRNA nucleotidyltransferase/poly(A) polymerase family.</text>
</comment>
<keyword evidence="8 9" id="KW-0694">RNA-binding</keyword>
<dbReference type="Pfam" id="PF01743">
    <property type="entry name" value="PolyA_pol"/>
    <property type="match status" value="1"/>
</dbReference>
<dbReference type="InterPro" id="IPR002646">
    <property type="entry name" value="PolA_pol_head_dom"/>
</dbReference>
<evidence type="ECO:0000313" key="11">
    <source>
        <dbReference type="EMBL" id="MBB6218697.1"/>
    </source>
</evidence>
<dbReference type="InterPro" id="IPR006675">
    <property type="entry name" value="HDIG_dom"/>
</dbReference>
<reference evidence="11 12" key="1">
    <citation type="submission" date="2020-08" db="EMBL/GenBank/DDBJ databases">
        <title>Genomic Encyclopedia of Type Strains, Phase IV (KMG-IV): sequencing the most valuable type-strain genomes for metagenomic binning, comparative biology and taxonomic classification.</title>
        <authorList>
            <person name="Goeker M."/>
        </authorList>
    </citation>
    <scope>NUCLEOTIDE SEQUENCE [LARGE SCALE GENOMIC DNA]</scope>
    <source>
        <strain evidence="11 12">DSM 103526</strain>
    </source>
</reference>
<accession>A0A841KZA9</accession>
<dbReference type="GO" id="GO:0008033">
    <property type="term" value="P:tRNA processing"/>
    <property type="evidence" value="ECO:0007669"/>
    <property type="project" value="UniProtKB-KW"/>
</dbReference>
<evidence type="ECO:0000256" key="8">
    <source>
        <dbReference type="ARBA" id="ARBA00022884"/>
    </source>
</evidence>
<evidence type="ECO:0000256" key="9">
    <source>
        <dbReference type="RuleBase" id="RU003953"/>
    </source>
</evidence>
<dbReference type="GO" id="GO:0003723">
    <property type="term" value="F:RNA binding"/>
    <property type="evidence" value="ECO:0007669"/>
    <property type="project" value="UniProtKB-KW"/>
</dbReference>
<dbReference type="Pfam" id="PF01966">
    <property type="entry name" value="HD"/>
    <property type="match status" value="1"/>
</dbReference>
<dbReference type="SUPFAM" id="SSF81891">
    <property type="entry name" value="Poly A polymerase C-terminal region-like"/>
    <property type="match status" value="1"/>
</dbReference>
<dbReference type="RefSeq" id="WP_184313402.1">
    <property type="nucleotide sequence ID" value="NZ_JACHEN010000045.1"/>
</dbReference>
<dbReference type="GO" id="GO:0046872">
    <property type="term" value="F:metal ion binding"/>
    <property type="evidence" value="ECO:0007669"/>
    <property type="project" value="UniProtKB-KW"/>
</dbReference>
<keyword evidence="6" id="KW-0547">Nucleotide-binding</keyword>
<evidence type="ECO:0000259" key="10">
    <source>
        <dbReference type="SMART" id="SM00471"/>
    </source>
</evidence>
<dbReference type="EC" id="2.7.7.19" evidence="11"/>
<evidence type="ECO:0000256" key="7">
    <source>
        <dbReference type="ARBA" id="ARBA00022842"/>
    </source>
</evidence>
<evidence type="ECO:0000256" key="5">
    <source>
        <dbReference type="ARBA" id="ARBA00022723"/>
    </source>
</evidence>
<keyword evidence="5" id="KW-0479">Metal-binding</keyword>
<keyword evidence="3" id="KW-0819">tRNA processing</keyword>
<dbReference type="Gene3D" id="1.10.3090.10">
    <property type="entry name" value="cca-adding enzyme, domain 2"/>
    <property type="match status" value="1"/>
</dbReference>
<evidence type="ECO:0000256" key="3">
    <source>
        <dbReference type="ARBA" id="ARBA00022694"/>
    </source>
</evidence>
<dbReference type="GO" id="GO:1990817">
    <property type="term" value="F:poly(A) RNA polymerase activity"/>
    <property type="evidence" value="ECO:0007669"/>
    <property type="project" value="UniProtKB-EC"/>
</dbReference>
<dbReference type="PANTHER" id="PTHR47545">
    <property type="entry name" value="MULTIFUNCTIONAL CCA PROTEIN"/>
    <property type="match status" value="1"/>
</dbReference>
<dbReference type="InterPro" id="IPR043519">
    <property type="entry name" value="NT_sf"/>
</dbReference>
<feature type="domain" description="HD/PDEase" evidence="10">
    <location>
        <begin position="234"/>
        <end position="397"/>
    </location>
</feature>
<dbReference type="GO" id="GO:0000166">
    <property type="term" value="F:nucleotide binding"/>
    <property type="evidence" value="ECO:0007669"/>
    <property type="project" value="UniProtKB-KW"/>
</dbReference>
<sequence length="474" mass="55169">MNAIKESIAQIRIHTNSDFYIVGGFIRDFLLKRDYNDIDLLLSEDVLAVAKEFAYGQEGSFIILDELNDAARVILKDKNLAIDFSRMRGKDILDDLMTREYTINAMALKVGQDGDFHWDNIIDPTNGKKDVENKWIRMISEKTFQEDPLRMIRGVRFAAQLGFDIEDATARAIKKYADHLMESTAERVSYELFQILKCNRTHYYFNMMDKHLNLLNKIFPEIEPMKEVGQCKYHVVDAWAHSLYTLNVAESIIYANGYFENHLREAYEDHTKKILSNGHTRIQLIKLATLFHDIGKPSAKRTDETGRIRFKGHELTGMEIAADISDRLKLSNKEKQFLCKIVKEHMWPLTLYRENDVSGRAIYDLFKNFGEDTLDVLLVSLADIIATRKLLHPHEEMGMYKVHIEYLANNYLTRFRGLVDLSHVLQENEVMEYFDIEDGKLVGQILEEVRKAIFFGKIPPEKERAIHYVQEEVL</sequence>
<dbReference type="SMART" id="SM00471">
    <property type="entry name" value="HDc"/>
    <property type="match status" value="1"/>
</dbReference>
<dbReference type="CDD" id="cd00077">
    <property type="entry name" value="HDc"/>
    <property type="match status" value="1"/>
</dbReference>
<dbReference type="Gene3D" id="3.30.460.10">
    <property type="entry name" value="Beta Polymerase, domain 2"/>
    <property type="match status" value="1"/>
</dbReference>
<name>A0A841KZA9_9FIRM</name>
<keyword evidence="7" id="KW-0460">Magnesium</keyword>
<organism evidence="11 12">
    <name type="scientific">Anaerosolibacter carboniphilus</name>
    <dbReference type="NCBI Taxonomy" id="1417629"/>
    <lineage>
        <taxon>Bacteria</taxon>
        <taxon>Bacillati</taxon>
        <taxon>Bacillota</taxon>
        <taxon>Clostridia</taxon>
        <taxon>Peptostreptococcales</taxon>
        <taxon>Thermotaleaceae</taxon>
        <taxon>Anaerosolibacter</taxon>
    </lineage>
</organism>
<dbReference type="AlphaFoldDB" id="A0A841KZA9"/>
<comment type="cofactor">
    <cofactor evidence="1">
        <name>Mg(2+)</name>
        <dbReference type="ChEBI" id="CHEBI:18420"/>
    </cofactor>
</comment>
<keyword evidence="4 11" id="KW-0548">Nucleotidyltransferase</keyword>
<dbReference type="InterPro" id="IPR032828">
    <property type="entry name" value="PolyA_RNA-bd"/>
</dbReference>
<evidence type="ECO:0000313" key="12">
    <source>
        <dbReference type="Proteomes" id="UP000579281"/>
    </source>
</evidence>
<evidence type="ECO:0000256" key="6">
    <source>
        <dbReference type="ARBA" id="ARBA00022741"/>
    </source>
</evidence>
<dbReference type="Pfam" id="PF12627">
    <property type="entry name" value="PolyA_pol_RNAbd"/>
    <property type="match status" value="1"/>
</dbReference>
<keyword evidence="12" id="KW-1185">Reference proteome</keyword>
<evidence type="ECO:0000256" key="4">
    <source>
        <dbReference type="ARBA" id="ARBA00022695"/>
    </source>
</evidence>
<protein>
    <submittedName>
        <fullName evidence="11">Poly(A) polymerase</fullName>
        <ecNumber evidence="11">2.7.7.19</ecNumber>
    </submittedName>
</protein>
<dbReference type="InterPro" id="IPR003607">
    <property type="entry name" value="HD/PDEase_dom"/>
</dbReference>
<dbReference type="EMBL" id="JACHEN010000045">
    <property type="protein sequence ID" value="MBB6218697.1"/>
    <property type="molecule type" value="Genomic_DNA"/>
</dbReference>
<dbReference type="InterPro" id="IPR050124">
    <property type="entry name" value="tRNA_CCA-adding_enzyme"/>
</dbReference>
<evidence type="ECO:0000256" key="1">
    <source>
        <dbReference type="ARBA" id="ARBA00001946"/>
    </source>
</evidence>
<proteinExistence type="inferred from homology"/>
<evidence type="ECO:0000256" key="2">
    <source>
        <dbReference type="ARBA" id="ARBA00022679"/>
    </source>
</evidence>
<dbReference type="Proteomes" id="UP000579281">
    <property type="component" value="Unassembled WGS sequence"/>
</dbReference>
<dbReference type="SUPFAM" id="SSF81301">
    <property type="entry name" value="Nucleotidyltransferase"/>
    <property type="match status" value="1"/>
</dbReference>
<dbReference type="NCBIfam" id="TIGR00277">
    <property type="entry name" value="HDIG"/>
    <property type="match status" value="1"/>
</dbReference>
<comment type="caution">
    <text evidence="11">The sequence shown here is derived from an EMBL/GenBank/DDBJ whole genome shotgun (WGS) entry which is preliminary data.</text>
</comment>
<gene>
    <name evidence="11" type="ORF">HNQ80_004871</name>
</gene>
<dbReference type="InterPro" id="IPR006674">
    <property type="entry name" value="HD_domain"/>
</dbReference>
<keyword evidence="2 9" id="KW-0808">Transferase</keyword>